<dbReference type="EMBL" id="SOZE01000001">
    <property type="protein sequence ID" value="TFF40804.1"/>
    <property type="molecule type" value="Genomic_DNA"/>
</dbReference>
<dbReference type="InterPro" id="IPR021284">
    <property type="entry name" value="DUF2750"/>
</dbReference>
<keyword evidence="2" id="KW-1185">Reference proteome</keyword>
<comment type="caution">
    <text evidence="1">The sequence shown here is derived from an EMBL/GenBank/DDBJ whole genome shotgun (WGS) entry which is preliminary data.</text>
</comment>
<protein>
    <submittedName>
        <fullName evidence="1">DUF2750 domain-containing protein</fullName>
    </submittedName>
</protein>
<gene>
    <name evidence="1" type="ORF">E2R66_01090</name>
</gene>
<dbReference type="OrthoDB" id="2936081at2"/>
<organism evidence="1 2">
    <name type="scientific">Mucilaginibacter psychrotolerans</name>
    <dbReference type="NCBI Taxonomy" id="1524096"/>
    <lineage>
        <taxon>Bacteria</taxon>
        <taxon>Pseudomonadati</taxon>
        <taxon>Bacteroidota</taxon>
        <taxon>Sphingobacteriia</taxon>
        <taxon>Sphingobacteriales</taxon>
        <taxon>Sphingobacteriaceae</taxon>
        <taxon>Mucilaginibacter</taxon>
    </lineage>
</organism>
<dbReference type="Pfam" id="PF11042">
    <property type="entry name" value="DUF2750"/>
    <property type="match status" value="1"/>
</dbReference>
<evidence type="ECO:0000313" key="2">
    <source>
        <dbReference type="Proteomes" id="UP000297540"/>
    </source>
</evidence>
<proteinExistence type="predicted"/>
<evidence type="ECO:0000313" key="1">
    <source>
        <dbReference type="EMBL" id="TFF40804.1"/>
    </source>
</evidence>
<sequence>MEKGYELFIGKVAASKLVWGLKDKKGWANSSSAEDEDVDVIPFWSERAYAKASARDDWKDYTPTEIPLAFFLEEWCVGMAENETLIGTNWDPRMIGQEAQALQVALDILNQLNVINSAIKFNSYASINEFIADIREEEEPNI</sequence>
<accession>A0A4Y8SQX4</accession>
<name>A0A4Y8SQX4_9SPHI</name>
<dbReference type="RefSeq" id="WP_133229699.1">
    <property type="nucleotide sequence ID" value="NZ_SOZE01000001.1"/>
</dbReference>
<reference evidence="1 2" key="1">
    <citation type="journal article" date="2017" name="Int. J. Syst. Evol. Microbiol.">
        <title>Mucilaginibacterpsychrotolerans sp. nov., isolated from peatlands.</title>
        <authorList>
            <person name="Deng Y."/>
            <person name="Shen L."/>
            <person name="Xu B."/>
            <person name="Liu Y."/>
            <person name="Gu Z."/>
            <person name="Liu H."/>
            <person name="Zhou Y."/>
        </authorList>
    </citation>
    <scope>NUCLEOTIDE SEQUENCE [LARGE SCALE GENOMIC DNA]</scope>
    <source>
        <strain evidence="1 2">NH7-4</strain>
    </source>
</reference>
<dbReference type="AlphaFoldDB" id="A0A4Y8SQX4"/>
<dbReference type="Proteomes" id="UP000297540">
    <property type="component" value="Unassembled WGS sequence"/>
</dbReference>